<evidence type="ECO:0000313" key="2">
    <source>
        <dbReference type="EMBL" id="KAL0914032.1"/>
    </source>
</evidence>
<gene>
    <name evidence="2" type="ORF">M5K25_017529</name>
</gene>
<sequence length="91" mass="10174">MVKRSCPVNPRVSESSPDLKHRGMIPIPTRCDMKPKGILKTKLDSAQVPEAQPIDDTVEDYVERIIYTLSSAIEEQIGNVQWTIVAKPQQG</sequence>
<dbReference type="Proteomes" id="UP001552299">
    <property type="component" value="Unassembled WGS sequence"/>
</dbReference>
<keyword evidence="3" id="KW-1185">Reference proteome</keyword>
<evidence type="ECO:0000313" key="3">
    <source>
        <dbReference type="Proteomes" id="UP001552299"/>
    </source>
</evidence>
<comment type="caution">
    <text evidence="2">The sequence shown here is derived from an EMBL/GenBank/DDBJ whole genome shotgun (WGS) entry which is preliminary data.</text>
</comment>
<evidence type="ECO:0000256" key="1">
    <source>
        <dbReference type="SAM" id="MobiDB-lite"/>
    </source>
</evidence>
<proteinExistence type="predicted"/>
<protein>
    <submittedName>
        <fullName evidence="2">Uncharacterized protein</fullName>
    </submittedName>
</protein>
<organism evidence="2 3">
    <name type="scientific">Dendrobium thyrsiflorum</name>
    <name type="common">Pinecone-like raceme dendrobium</name>
    <name type="synonym">Orchid</name>
    <dbReference type="NCBI Taxonomy" id="117978"/>
    <lineage>
        <taxon>Eukaryota</taxon>
        <taxon>Viridiplantae</taxon>
        <taxon>Streptophyta</taxon>
        <taxon>Embryophyta</taxon>
        <taxon>Tracheophyta</taxon>
        <taxon>Spermatophyta</taxon>
        <taxon>Magnoliopsida</taxon>
        <taxon>Liliopsida</taxon>
        <taxon>Asparagales</taxon>
        <taxon>Orchidaceae</taxon>
        <taxon>Epidendroideae</taxon>
        <taxon>Malaxideae</taxon>
        <taxon>Dendrobiinae</taxon>
        <taxon>Dendrobium</taxon>
    </lineage>
</organism>
<dbReference type="EMBL" id="JANQDX010000013">
    <property type="protein sequence ID" value="KAL0914032.1"/>
    <property type="molecule type" value="Genomic_DNA"/>
</dbReference>
<dbReference type="AlphaFoldDB" id="A0ABD0UU91"/>
<name>A0ABD0UU91_DENTH</name>
<reference evidence="2 3" key="1">
    <citation type="journal article" date="2024" name="Plant Biotechnol. J.">
        <title>Dendrobium thyrsiflorum genome and its molecular insights into genes involved in important horticultural traits.</title>
        <authorList>
            <person name="Chen B."/>
            <person name="Wang J.Y."/>
            <person name="Zheng P.J."/>
            <person name="Li K.L."/>
            <person name="Liang Y.M."/>
            <person name="Chen X.F."/>
            <person name="Zhang C."/>
            <person name="Zhao X."/>
            <person name="He X."/>
            <person name="Zhang G.Q."/>
            <person name="Liu Z.J."/>
            <person name="Xu Q."/>
        </authorList>
    </citation>
    <scope>NUCLEOTIDE SEQUENCE [LARGE SCALE GENOMIC DNA]</scope>
    <source>
        <strain evidence="2">GZMU011</strain>
    </source>
</reference>
<accession>A0ABD0UU91</accession>
<feature type="region of interest" description="Disordered" evidence="1">
    <location>
        <begin position="1"/>
        <end position="31"/>
    </location>
</feature>